<dbReference type="GO" id="GO:0016020">
    <property type="term" value="C:membrane"/>
    <property type="evidence" value="ECO:0007669"/>
    <property type="project" value="TreeGrafter"/>
</dbReference>
<name>A0A9P8VCF1_9PEZI</name>
<evidence type="ECO:0008006" key="4">
    <source>
        <dbReference type="Google" id="ProtNLM"/>
    </source>
</evidence>
<organism evidence="2 3">
    <name type="scientific">Plectosphaerella plurivora</name>
    <dbReference type="NCBI Taxonomy" id="936078"/>
    <lineage>
        <taxon>Eukaryota</taxon>
        <taxon>Fungi</taxon>
        <taxon>Dikarya</taxon>
        <taxon>Ascomycota</taxon>
        <taxon>Pezizomycotina</taxon>
        <taxon>Sordariomycetes</taxon>
        <taxon>Hypocreomycetidae</taxon>
        <taxon>Glomerellales</taxon>
        <taxon>Plectosphaerellaceae</taxon>
        <taxon>Plectosphaerella</taxon>
    </lineage>
</organism>
<evidence type="ECO:0000313" key="2">
    <source>
        <dbReference type="EMBL" id="KAH6686893.1"/>
    </source>
</evidence>
<dbReference type="Gene3D" id="1.20.120.1630">
    <property type="match status" value="1"/>
</dbReference>
<gene>
    <name evidence="2" type="ORF">F5X68DRAFT_208173</name>
</gene>
<sequence>MSDQERTWYGTKTPAFGNDTPNVLKAGGSGAEQDRYAAHFSGKLPSASDIADKASDIADKASDFADRLPRTSGAEQDRYEGWFGGHSLSLEKINRRLPRASGAEQDRLGSHFGSRPTNPINATAVGLLQSAVLPSFGLHAGLSAVAYGVARYTDRAEVKDWLWPTGLTLNAWWSAIGSRVFNDGLSIPEAFSSLNYTEKLLLGGVTAWGLRLFYRIATRSTKRGRDDPRYDVAKQDPNFWNKALFSMFIPEAIGQALISLPFTFPFRAPLESAISSVSTGYNSAFHDAAVFLFSAGFALEVIADSHLAAHKEKDRASVNRQGVFSIVRHPNYLGDALIHASFPLLLLGSGIAHPIVLLGPAVNYFFLRYLGGDKETEASQEERYQHTTDKHQVQDFKQDKDSFWPALEQIKNEWSWACVAAGVGGVVLERGVRAWLT</sequence>
<dbReference type="PANTHER" id="PTHR32251:SF15">
    <property type="entry name" value="3-OXO-5-ALPHA-STEROID 4-DEHYDROGENASE (DUF1295)"/>
    <property type="match status" value="1"/>
</dbReference>
<reference evidence="2" key="1">
    <citation type="journal article" date="2021" name="Nat. Commun.">
        <title>Genetic determinants of endophytism in the Arabidopsis root mycobiome.</title>
        <authorList>
            <person name="Mesny F."/>
            <person name="Miyauchi S."/>
            <person name="Thiergart T."/>
            <person name="Pickel B."/>
            <person name="Atanasova L."/>
            <person name="Karlsson M."/>
            <person name="Huettel B."/>
            <person name="Barry K.W."/>
            <person name="Haridas S."/>
            <person name="Chen C."/>
            <person name="Bauer D."/>
            <person name="Andreopoulos W."/>
            <person name="Pangilinan J."/>
            <person name="LaButti K."/>
            <person name="Riley R."/>
            <person name="Lipzen A."/>
            <person name="Clum A."/>
            <person name="Drula E."/>
            <person name="Henrissat B."/>
            <person name="Kohler A."/>
            <person name="Grigoriev I.V."/>
            <person name="Martin F.M."/>
            <person name="Hacquard S."/>
        </authorList>
    </citation>
    <scope>NUCLEOTIDE SEQUENCE</scope>
    <source>
        <strain evidence="2">MPI-SDFR-AT-0117</strain>
    </source>
</reference>
<dbReference type="PANTHER" id="PTHR32251">
    <property type="entry name" value="3-OXO-5-ALPHA-STEROID 4-DEHYDROGENASE"/>
    <property type="match status" value="1"/>
</dbReference>
<comment type="caution">
    <text evidence="2">The sequence shown here is derived from an EMBL/GenBank/DDBJ whole genome shotgun (WGS) entry which is preliminary data.</text>
</comment>
<accession>A0A9P8VCF1</accession>
<evidence type="ECO:0000313" key="3">
    <source>
        <dbReference type="Proteomes" id="UP000770015"/>
    </source>
</evidence>
<feature type="region of interest" description="Disordered" evidence="1">
    <location>
        <begin position="1"/>
        <end position="29"/>
    </location>
</feature>
<keyword evidence="3" id="KW-1185">Reference proteome</keyword>
<protein>
    <recommendedName>
        <fullName evidence="4">DUF1295 domain protein</fullName>
    </recommendedName>
</protein>
<proteinExistence type="predicted"/>
<dbReference type="InterPro" id="IPR010721">
    <property type="entry name" value="UstE-like"/>
</dbReference>
<dbReference type="OrthoDB" id="67965at2759"/>
<dbReference type="Proteomes" id="UP000770015">
    <property type="component" value="Unassembled WGS sequence"/>
</dbReference>
<dbReference type="Pfam" id="PF06966">
    <property type="entry name" value="DUF1295"/>
    <property type="match status" value="1"/>
</dbReference>
<dbReference type="AlphaFoldDB" id="A0A9P8VCF1"/>
<dbReference type="EMBL" id="JAGSXJ010000012">
    <property type="protein sequence ID" value="KAH6686893.1"/>
    <property type="molecule type" value="Genomic_DNA"/>
</dbReference>
<evidence type="ECO:0000256" key="1">
    <source>
        <dbReference type="SAM" id="MobiDB-lite"/>
    </source>
</evidence>